<evidence type="ECO:0000313" key="2">
    <source>
        <dbReference type="Proteomes" id="UP000054217"/>
    </source>
</evidence>
<organism evidence="1 2">
    <name type="scientific">Pisolithus tinctorius Marx 270</name>
    <dbReference type="NCBI Taxonomy" id="870435"/>
    <lineage>
        <taxon>Eukaryota</taxon>
        <taxon>Fungi</taxon>
        <taxon>Dikarya</taxon>
        <taxon>Basidiomycota</taxon>
        <taxon>Agaricomycotina</taxon>
        <taxon>Agaricomycetes</taxon>
        <taxon>Agaricomycetidae</taxon>
        <taxon>Boletales</taxon>
        <taxon>Sclerodermatineae</taxon>
        <taxon>Pisolithaceae</taxon>
        <taxon>Pisolithus</taxon>
    </lineage>
</organism>
<reference evidence="1 2" key="1">
    <citation type="submission" date="2014-04" db="EMBL/GenBank/DDBJ databases">
        <authorList>
            <consortium name="DOE Joint Genome Institute"/>
            <person name="Kuo A."/>
            <person name="Kohler A."/>
            <person name="Costa M.D."/>
            <person name="Nagy L.G."/>
            <person name="Floudas D."/>
            <person name="Copeland A."/>
            <person name="Barry K.W."/>
            <person name="Cichocki N."/>
            <person name="Veneault-Fourrey C."/>
            <person name="LaButti K."/>
            <person name="Lindquist E.A."/>
            <person name="Lipzen A."/>
            <person name="Lundell T."/>
            <person name="Morin E."/>
            <person name="Murat C."/>
            <person name="Sun H."/>
            <person name="Tunlid A."/>
            <person name="Henrissat B."/>
            <person name="Grigoriev I.V."/>
            <person name="Hibbett D.S."/>
            <person name="Martin F."/>
            <person name="Nordberg H.P."/>
            <person name="Cantor M.N."/>
            <person name="Hua S.X."/>
        </authorList>
    </citation>
    <scope>NUCLEOTIDE SEQUENCE [LARGE SCALE GENOMIC DNA]</scope>
    <source>
        <strain evidence="1 2">Marx 270</strain>
    </source>
</reference>
<dbReference type="AlphaFoldDB" id="A0A0C3KIQ0"/>
<dbReference type="Proteomes" id="UP000054217">
    <property type="component" value="Unassembled WGS sequence"/>
</dbReference>
<reference evidence="2" key="2">
    <citation type="submission" date="2015-01" db="EMBL/GenBank/DDBJ databases">
        <title>Evolutionary Origins and Diversification of the Mycorrhizal Mutualists.</title>
        <authorList>
            <consortium name="DOE Joint Genome Institute"/>
            <consortium name="Mycorrhizal Genomics Consortium"/>
            <person name="Kohler A."/>
            <person name="Kuo A."/>
            <person name="Nagy L.G."/>
            <person name="Floudas D."/>
            <person name="Copeland A."/>
            <person name="Barry K.W."/>
            <person name="Cichocki N."/>
            <person name="Veneault-Fourrey C."/>
            <person name="LaButti K."/>
            <person name="Lindquist E.A."/>
            <person name="Lipzen A."/>
            <person name="Lundell T."/>
            <person name="Morin E."/>
            <person name="Murat C."/>
            <person name="Riley R."/>
            <person name="Ohm R."/>
            <person name="Sun H."/>
            <person name="Tunlid A."/>
            <person name="Henrissat B."/>
            <person name="Grigoriev I.V."/>
            <person name="Hibbett D.S."/>
            <person name="Martin F."/>
        </authorList>
    </citation>
    <scope>NUCLEOTIDE SEQUENCE [LARGE SCALE GENOMIC DNA]</scope>
    <source>
        <strain evidence="2">Marx 270</strain>
    </source>
</reference>
<dbReference type="EMBL" id="KN831954">
    <property type="protein sequence ID" value="KIO09462.1"/>
    <property type="molecule type" value="Genomic_DNA"/>
</dbReference>
<name>A0A0C3KIQ0_PISTI</name>
<dbReference type="HOGENOM" id="CLU_2723191_0_0_1"/>
<sequence>MYLPLPLILPPFVDVSFQYIQLNVQAYNDHGNGRKDMTYICGWVIAMVKTCNLGHATRTHCIQVSSSEVAKE</sequence>
<evidence type="ECO:0000313" key="1">
    <source>
        <dbReference type="EMBL" id="KIO09462.1"/>
    </source>
</evidence>
<keyword evidence="2" id="KW-1185">Reference proteome</keyword>
<protein>
    <submittedName>
        <fullName evidence="1">Uncharacterized protein</fullName>
    </submittedName>
</protein>
<proteinExistence type="predicted"/>
<gene>
    <name evidence="1" type="ORF">M404DRAFT_266768</name>
</gene>
<accession>A0A0C3KIQ0</accession>
<dbReference type="InParanoid" id="A0A0C3KIQ0"/>